<dbReference type="GO" id="GO:0052689">
    <property type="term" value="F:carboxylic ester hydrolase activity"/>
    <property type="evidence" value="ECO:0007669"/>
    <property type="project" value="UniProtKB-KW"/>
</dbReference>
<dbReference type="PANTHER" id="PTHR43142">
    <property type="entry name" value="CARBOXYLIC ESTER HYDROLASE"/>
    <property type="match status" value="1"/>
</dbReference>
<keyword evidence="4" id="KW-1015">Disulfide bond</keyword>
<dbReference type="PROSITE" id="PS00122">
    <property type="entry name" value="CARBOXYLESTERASE_B_1"/>
    <property type="match status" value="1"/>
</dbReference>
<sequence>MTNVTIAQGKLKGAEAISENGFKYYRFLNIPYAKPPVGRLRFKNPEPAEPWEGERDATKSSLENISCQFDFVTKEIIGSEDCLYLNISTPKLPSSGSKLLPVMFYLHGGGFVRGNGTIIEQSTPEPLVDNDVVVVTINYRLGVFGFLSLDTAEVTGNMGLKDQVIALKWVQENIEKFGGDKNNVTIFGVSAGAASVELLMLSSTTRGLFHKAILQSGSSINDWARSFKYDVLASNLIDLLGYNGNKEDKNAVCEFLLSLPAKSLTLAAAQVSFKFPAKGLFYGFVPIVEQIEEGAFICINPYKLLKEGKFVKVPVTRGFCNLEGAILSAVKPLAVKELTEHKNFSQFLPYDLNDEEKYDKNFHDAYLKGNQVDTGVIDFIGDLHFAAGVWLSSLFFAKYGISEYVYKFSYDGAFNSLKNILDIKLKGACHGDDTGYVLNKMFVNKKIPEEADVIFKSKITKLWTNFAKTANPTPSANDVGFEWPKFTETTKAYVNLDKEITIETNYEPARIQIFEEIYSTYEK</sequence>
<proteinExistence type="evidence at transcript level"/>
<evidence type="ECO:0000259" key="7">
    <source>
        <dbReference type="Pfam" id="PF00135"/>
    </source>
</evidence>
<comment type="similarity">
    <text evidence="1 6">Belongs to the type-B carboxylesterase/lipase family.</text>
</comment>
<evidence type="ECO:0000256" key="1">
    <source>
        <dbReference type="ARBA" id="ARBA00005964"/>
    </source>
</evidence>
<evidence type="ECO:0000256" key="3">
    <source>
        <dbReference type="ARBA" id="ARBA00022801"/>
    </source>
</evidence>
<dbReference type="AlphaFoldDB" id="A0A2U3T8K1"/>
<evidence type="ECO:0000256" key="5">
    <source>
        <dbReference type="ARBA" id="ARBA00023180"/>
    </source>
</evidence>
<reference evidence="8" key="1">
    <citation type="submission" date="2016-04" db="EMBL/GenBank/DDBJ databases">
        <title>Molecular identification and expression profiling of carboxylesterase genes associated with odorant degradation in the tea geometrid, Ectropis obliqua Prout.</title>
        <authorList>
            <person name="Mao T.-F."/>
            <person name="Zhang Y.-X."/>
            <person name="Wu J.-J."/>
            <person name="Sun L."/>
        </authorList>
    </citation>
    <scope>NUCLEOTIDE SEQUENCE</scope>
</reference>
<dbReference type="SUPFAM" id="SSF53474">
    <property type="entry name" value="alpha/beta-Hydrolases"/>
    <property type="match status" value="1"/>
</dbReference>
<evidence type="ECO:0000256" key="2">
    <source>
        <dbReference type="ARBA" id="ARBA00022487"/>
    </source>
</evidence>
<dbReference type="PANTHER" id="PTHR43142:SF1">
    <property type="entry name" value="CARBOXYLIC ESTER HYDROLASE"/>
    <property type="match status" value="1"/>
</dbReference>
<accession>A0A2U3T8K1</accession>
<dbReference type="InterPro" id="IPR029058">
    <property type="entry name" value="AB_hydrolase_fold"/>
</dbReference>
<evidence type="ECO:0000256" key="4">
    <source>
        <dbReference type="ARBA" id="ARBA00023157"/>
    </source>
</evidence>
<protein>
    <recommendedName>
        <fullName evidence="6">Carboxylic ester hydrolase</fullName>
        <ecNumber evidence="6">3.1.1.-</ecNumber>
    </recommendedName>
</protein>
<keyword evidence="2" id="KW-0719">Serine esterase</keyword>
<feature type="domain" description="Carboxylesterase type B" evidence="7">
    <location>
        <begin position="3"/>
        <end position="513"/>
    </location>
</feature>
<keyword evidence="5" id="KW-0325">Glycoprotein</keyword>
<evidence type="ECO:0000256" key="6">
    <source>
        <dbReference type="RuleBase" id="RU361235"/>
    </source>
</evidence>
<dbReference type="InterPro" id="IPR019826">
    <property type="entry name" value="Carboxylesterase_B_AS"/>
</dbReference>
<dbReference type="Gene3D" id="3.40.50.1820">
    <property type="entry name" value="alpha/beta hydrolase"/>
    <property type="match status" value="1"/>
</dbReference>
<name>A0A2U3T8K1_ECTOB</name>
<dbReference type="Pfam" id="PF00135">
    <property type="entry name" value="COesterase"/>
    <property type="match status" value="1"/>
</dbReference>
<keyword evidence="3 6" id="KW-0378">Hydrolase</keyword>
<dbReference type="EMBL" id="KX015853">
    <property type="protein sequence ID" value="ARM65382.1"/>
    <property type="molecule type" value="mRNA"/>
</dbReference>
<organism evidence="8">
    <name type="scientific">Ectropis obliqua</name>
    <name type="common">Tea geometrid moth</name>
    <dbReference type="NCBI Taxonomy" id="248899"/>
    <lineage>
        <taxon>Eukaryota</taxon>
        <taxon>Metazoa</taxon>
        <taxon>Ecdysozoa</taxon>
        <taxon>Arthropoda</taxon>
        <taxon>Hexapoda</taxon>
        <taxon>Insecta</taxon>
        <taxon>Pterygota</taxon>
        <taxon>Neoptera</taxon>
        <taxon>Endopterygota</taxon>
        <taxon>Lepidoptera</taxon>
        <taxon>Glossata</taxon>
        <taxon>Ditrysia</taxon>
        <taxon>Geometroidea</taxon>
        <taxon>Geometridae</taxon>
        <taxon>Ennominae</taxon>
        <taxon>Ectropis</taxon>
    </lineage>
</organism>
<evidence type="ECO:0000313" key="8">
    <source>
        <dbReference type="EMBL" id="ARM65382.1"/>
    </source>
</evidence>
<dbReference type="EC" id="3.1.1.-" evidence="6"/>
<dbReference type="InterPro" id="IPR002018">
    <property type="entry name" value="CarbesteraseB"/>
</dbReference>